<keyword evidence="1" id="KW-1133">Transmembrane helix</keyword>
<dbReference type="Proteomes" id="UP001208689">
    <property type="component" value="Chromosome"/>
</dbReference>
<evidence type="ECO:0000313" key="2">
    <source>
        <dbReference type="EMBL" id="UYP44635.1"/>
    </source>
</evidence>
<accession>A0ABY6HMA1</accession>
<reference evidence="2" key="1">
    <citation type="submission" date="2022-09" db="EMBL/GenBank/DDBJ databases">
        <title>Actin cytoskeleton and complex cell architecture in an #Asgard archaeon.</title>
        <authorList>
            <person name="Ponce Toledo R.I."/>
            <person name="Schleper C."/>
            <person name="Rodrigues Oliveira T."/>
            <person name="Wollweber F."/>
            <person name="Xu J."/>
            <person name="Rittmann S."/>
            <person name="Klingl A."/>
            <person name="Pilhofer M."/>
        </authorList>
    </citation>
    <scope>NUCLEOTIDE SEQUENCE</scope>
    <source>
        <strain evidence="2">B-35</strain>
    </source>
</reference>
<dbReference type="EMBL" id="CP104013">
    <property type="protein sequence ID" value="UYP44635.1"/>
    <property type="molecule type" value="Genomic_DNA"/>
</dbReference>
<evidence type="ECO:0000313" key="3">
    <source>
        <dbReference type="Proteomes" id="UP001208689"/>
    </source>
</evidence>
<feature type="transmembrane region" description="Helical" evidence="1">
    <location>
        <begin position="51"/>
        <end position="73"/>
    </location>
</feature>
<gene>
    <name evidence="2" type="ORF">NEF87_000920</name>
</gene>
<evidence type="ECO:0000256" key="1">
    <source>
        <dbReference type="SAM" id="Phobius"/>
    </source>
</evidence>
<keyword evidence="3" id="KW-1185">Reference proteome</keyword>
<keyword evidence="1" id="KW-0812">Transmembrane</keyword>
<name>A0ABY6HMA1_9ARCH</name>
<keyword evidence="1" id="KW-0472">Membrane</keyword>
<sequence>MAYRILSIIQSLFIAVCGVSVLDLGLAFDDLLSDATSGFGFNELLFGNSETLWWSFMSFWAYCFFAVALLQIIKAITYKKD</sequence>
<proteinExistence type="predicted"/>
<organism evidence="2 3">
    <name type="scientific">Candidatus Lokiarchaeum ossiferum</name>
    <dbReference type="NCBI Taxonomy" id="2951803"/>
    <lineage>
        <taxon>Archaea</taxon>
        <taxon>Promethearchaeati</taxon>
        <taxon>Promethearchaeota</taxon>
        <taxon>Promethearchaeia</taxon>
        <taxon>Promethearchaeales</taxon>
        <taxon>Promethearchaeaceae</taxon>
        <taxon>Candidatus Lokiarchaeum</taxon>
    </lineage>
</organism>
<protein>
    <submittedName>
        <fullName evidence="2">Uncharacterized protein</fullName>
    </submittedName>
</protein>